<organism evidence="3 4">
    <name type="scientific">Schistosoma margrebowiei</name>
    <dbReference type="NCBI Taxonomy" id="48269"/>
    <lineage>
        <taxon>Eukaryota</taxon>
        <taxon>Metazoa</taxon>
        <taxon>Spiralia</taxon>
        <taxon>Lophotrochozoa</taxon>
        <taxon>Platyhelminthes</taxon>
        <taxon>Trematoda</taxon>
        <taxon>Digenea</taxon>
        <taxon>Strigeidida</taxon>
        <taxon>Schistosomatoidea</taxon>
        <taxon>Schistosomatidae</taxon>
        <taxon>Schistosoma</taxon>
    </lineage>
</organism>
<dbReference type="STRING" id="48269.A0A183M7L2"/>
<feature type="region of interest" description="Disordered" evidence="2">
    <location>
        <begin position="29"/>
        <end position="52"/>
    </location>
</feature>
<dbReference type="EMBL" id="UZAI01007214">
    <property type="protein sequence ID" value="VDO98292.1"/>
    <property type="molecule type" value="Genomic_DNA"/>
</dbReference>
<gene>
    <name evidence="3" type="ORF">SMRZ_LOCUS12037</name>
</gene>
<evidence type="ECO:0000313" key="3">
    <source>
        <dbReference type="EMBL" id="VDO98292.1"/>
    </source>
</evidence>
<accession>A0A183M7L2</accession>
<feature type="compositionally biased region" description="Polar residues" evidence="2">
    <location>
        <begin position="217"/>
        <end position="237"/>
    </location>
</feature>
<dbReference type="GO" id="GO:0061630">
    <property type="term" value="F:ubiquitin protein ligase activity"/>
    <property type="evidence" value="ECO:0007669"/>
    <property type="project" value="UniProtKB-UniRule"/>
</dbReference>
<dbReference type="PANTHER" id="PTHR21497">
    <property type="entry name" value="UBIQUITIN LIGASE E3 ALPHA-RELATED"/>
    <property type="match status" value="1"/>
</dbReference>
<dbReference type="GO" id="GO:0000151">
    <property type="term" value="C:ubiquitin ligase complex"/>
    <property type="evidence" value="ECO:0007669"/>
    <property type="project" value="TreeGrafter"/>
</dbReference>
<keyword evidence="1" id="KW-0479">Metal-binding</keyword>
<feature type="region of interest" description="Disordered" evidence="2">
    <location>
        <begin position="143"/>
        <end position="202"/>
    </location>
</feature>
<keyword evidence="1" id="KW-0862">Zinc</keyword>
<comment type="pathway">
    <text evidence="1">Protein modification; protein ubiquitination.</text>
</comment>
<dbReference type="AlphaFoldDB" id="A0A183M7L2"/>
<name>A0A183M7L2_9TREM</name>
<dbReference type="UniPathway" id="UPA00143"/>
<evidence type="ECO:0000256" key="1">
    <source>
        <dbReference type="RuleBase" id="RU366018"/>
    </source>
</evidence>
<keyword evidence="1" id="KW-0833">Ubl conjugation pathway</keyword>
<comment type="function">
    <text evidence="1">Ubiquitin ligase protein which is a component of the N-end rule pathway. Recognizes and binds to proteins bearing specific N-terminal residues that are destabilizing according to the N-end rule, leading to their ubiquitination and subsequent degradation.</text>
</comment>
<comment type="similarity">
    <text evidence="1">Belongs to the E3 ubiquitin-protein ligase UBR1-like family.</text>
</comment>
<keyword evidence="1" id="KW-0863">Zinc-finger</keyword>
<dbReference type="EC" id="2.3.2.27" evidence="1"/>
<dbReference type="GO" id="GO:0071596">
    <property type="term" value="P:ubiquitin-dependent protein catabolic process via the N-end rule pathway"/>
    <property type="evidence" value="ECO:0007669"/>
    <property type="project" value="UniProtKB-UniRule"/>
</dbReference>
<evidence type="ECO:0000313" key="4">
    <source>
        <dbReference type="Proteomes" id="UP000277204"/>
    </source>
</evidence>
<reference evidence="3 4" key="1">
    <citation type="submission" date="2018-11" db="EMBL/GenBank/DDBJ databases">
        <authorList>
            <consortium name="Pathogen Informatics"/>
        </authorList>
    </citation>
    <scope>NUCLEOTIDE SEQUENCE [LARGE SCALE GENOMIC DNA]</scope>
    <source>
        <strain evidence="3 4">Zambia</strain>
    </source>
</reference>
<dbReference type="InterPro" id="IPR039164">
    <property type="entry name" value="UBR1-like"/>
</dbReference>
<feature type="compositionally biased region" description="Low complexity" evidence="2">
    <location>
        <begin position="174"/>
        <end position="192"/>
    </location>
</feature>
<dbReference type="PANTHER" id="PTHR21497:SF39">
    <property type="entry name" value="E3 UBIQUITIN-PROTEIN LIGASE UBR3"/>
    <property type="match status" value="1"/>
</dbReference>
<feature type="region of interest" description="Disordered" evidence="2">
    <location>
        <begin position="217"/>
        <end position="239"/>
    </location>
</feature>
<proteinExistence type="inferred from homology"/>
<keyword evidence="1" id="KW-0808">Transferase</keyword>
<dbReference type="GO" id="GO:0016567">
    <property type="term" value="P:protein ubiquitination"/>
    <property type="evidence" value="ECO:0007669"/>
    <property type="project" value="UniProtKB-UniRule"/>
</dbReference>
<evidence type="ECO:0000256" key="2">
    <source>
        <dbReference type="SAM" id="MobiDB-lite"/>
    </source>
</evidence>
<keyword evidence="4" id="KW-1185">Reference proteome</keyword>
<dbReference type="Proteomes" id="UP000277204">
    <property type="component" value="Unassembled WGS sequence"/>
</dbReference>
<comment type="catalytic activity">
    <reaction evidence="1">
        <text>S-ubiquitinyl-[E2 ubiquitin-conjugating enzyme]-L-cysteine + [acceptor protein]-L-lysine = [E2 ubiquitin-conjugating enzyme]-L-cysteine + N(6)-ubiquitinyl-[acceptor protein]-L-lysine.</text>
        <dbReference type="EC" id="2.3.2.27"/>
    </reaction>
</comment>
<protein>
    <recommendedName>
        <fullName evidence="1">E3 ubiquitin-protein ligase</fullName>
        <ecNumber evidence="1">2.3.2.27</ecNumber>
    </recommendedName>
</protein>
<sequence>MTRFNLKRTVLGWSFEVKFVCRINNSSMNQNSPNSSCLPTTSAVGTRDERKRAAQERRKRLIEQMTSKQKAFASTHLKDMESLNQQTVDRKEQLDNSEPLYECVICQISGRPSVDDMVLLDMMCESNLMLQLRETAVIPTLSGRDLSQSSGYPPVLSETDDLSWLSPERPPVANSLSQDSQLSNSTNSDNTSPVSGSSQAPAGIVGLPIHPIISNSSMESHTKRSSSPKPQTLSGNKQSKHHLCYTESRQWWSNAIPSLISKTLPLLRSGLLLQTCGHVVHRECFQLPLPKSDTFGNKQQLFPSVEYGQQNIAMLLSKLVSLLKLFIIYIYILKIGCRVFGGQSIYLFIYQ</sequence>
<dbReference type="GO" id="GO:0005737">
    <property type="term" value="C:cytoplasm"/>
    <property type="evidence" value="ECO:0007669"/>
    <property type="project" value="TreeGrafter"/>
</dbReference>
<dbReference type="GO" id="GO:0008270">
    <property type="term" value="F:zinc ion binding"/>
    <property type="evidence" value="ECO:0007669"/>
    <property type="project" value="UniProtKB-UniRule"/>
</dbReference>